<feature type="compositionally biased region" description="Gly residues" evidence="2">
    <location>
        <begin position="51"/>
        <end position="60"/>
    </location>
</feature>
<dbReference type="EMBL" id="AAHK01000749">
    <property type="protein sequence ID" value="EAN89416.1"/>
    <property type="molecule type" value="Genomic_DNA"/>
</dbReference>
<gene>
    <name evidence="3" type="ORF">Tc00.1047053511131.80</name>
</gene>
<feature type="coiled-coil region" evidence="1">
    <location>
        <begin position="702"/>
        <end position="799"/>
    </location>
</feature>
<proteinExistence type="predicted"/>
<feature type="compositionally biased region" description="Low complexity" evidence="2">
    <location>
        <begin position="1396"/>
        <end position="1408"/>
    </location>
</feature>
<comment type="caution">
    <text evidence="3">The sequence shown here is derived from an EMBL/GenBank/DDBJ whole genome shotgun (WGS) entry which is preliminary data.</text>
</comment>
<name>Q4DA60_TRYCC</name>
<feature type="coiled-coil region" evidence="1">
    <location>
        <begin position="1022"/>
        <end position="1192"/>
    </location>
</feature>
<feature type="compositionally biased region" description="Basic and acidic residues" evidence="2">
    <location>
        <begin position="1386"/>
        <end position="1395"/>
    </location>
</feature>
<feature type="coiled-coil region" evidence="1">
    <location>
        <begin position="375"/>
        <end position="442"/>
    </location>
</feature>
<organism evidence="3 4">
    <name type="scientific">Trypanosoma cruzi (strain CL Brener)</name>
    <dbReference type="NCBI Taxonomy" id="353153"/>
    <lineage>
        <taxon>Eukaryota</taxon>
        <taxon>Discoba</taxon>
        <taxon>Euglenozoa</taxon>
        <taxon>Kinetoplastea</taxon>
        <taxon>Metakinetoplastina</taxon>
        <taxon>Trypanosomatida</taxon>
        <taxon>Trypanosomatidae</taxon>
        <taxon>Trypanosoma</taxon>
        <taxon>Schizotrypanum</taxon>
    </lineage>
</organism>
<dbReference type="InParanoid" id="Q4DA60"/>
<sequence>MEDAGVWRGTQIVSIGTVQRTHARSFTKISLFSNQALVAARMASQRPTVWGGNGGSGSGSSNGDPYRRLVNEAGDDVSATPAGPYSNGMGYSRETEQRVARIVAEYEYKLLEERGRAQERETRLLEELRREKAQVERLTNEHSRQEEGLKESPGGRLVSMEEYERLQQQLKETRLLLQEAERRYQQEKRELLNLRTSQLRSETSKRGQEGDIIARAMQVMSEYEAVVRSSEENSIARLSQHMEMFEKEWIRRSREFEEKKAAFEVDMMEKTRQVLAEHEHDVEGISRTLLEKTTHALCNHSELRLEMEREVMRHADIFKEEYKEILEKEFYDRCKMYDEKIAERERGWVKVLQEERKKIVAAEQLSIKEHEKLHVQALEDAMRDLSQLREQLVREHQEQQTEAMKDLITRREDLQRDHEEQIARMNEKMQEMKQECAAMVGDMQNKMRDLHIQTAAKEAEMARLLQEAKQRADEAALAKGLEVRKEVEKQWLSMLEKERAKYTTDVQRLSKEYQNTIDRMRNEQAEREGALLTSYEQRVVQVEEAAELRWSGRVEEAMQGLERHMEVVQMLRHDNENMSARIERLTQESELIAAEKEGAVGRARREQDVLWHEKLEEMRQRYDKLLDEALGTTDDAASGPRVSRQEYEKMVASVKEWEEKCVALKQQYDRRMAQEQDELNAAWGKRMDEERAQRASWEAEQLKQLAKTRDVFLQDMEEKEKALAETHRAERDALYQAFLQQQKGERERSDAAIAQAQKEANERCVAVFNEQEKAFQERIRLLEERISQSMADVRRREEEVQEEFLRKTDEAQQSAMDYIRQEREALQTAYDKKFSELYDEQQRWEVQRTTLHEEITGKYAERFAKAKAEMQQHLSAVVEMMLSYQEQCETSWLQARGEELDVLNKAMLAYMERMESFRAADAARVRTQAEERIRMEQAAMEERERALYETIQARQESDEKSVLQHATQMLEEQQSVLAEATWKRSQEQQQQWESFKTEWLQKTWSMEEVHRSEIQQMRRGHEVMLEEERQRWRKELERQRADLQADQQRLVEQLRQLEDVLTDKHESAMKAERQYHEDIVVELRKQHERHLAEAKQRTETVLREREAAFELELRRLLERVEKQSREQHDWTNERVQAIQDEFDGMVRNVKMDSQRNQEEYMKRVAELQQRHLAQLQEQETALRQKYEESLGAMHKAMELRLREHLTLDMDVEQRVEEKRATLREEMEANCVAFMEEQMGRIRAEQQAREEKAQNMERLYMDNLAALRSEMDEMLSTHFAQTEGRARETAEQTRMECENKLQAFFSVVEEEQKRCATLGDQLREAHAQMDALRITHEEQKLKALRELQLKYENVYKEMHDALRAEREELVRRALGEEEQRLLKELTTREERRRHYTDTSSPYVTPTPTVGRYAVPQEGTPVASMQQLQHYQRGGDESFLQSCLRATPRTPYGGSNGNNRADAFFGLHDEKLHQLWCVMELPEAEQQQTLRRWSQLPPPQRALEIQKETRRLELQLPLLEVVTRREFLMHRLKEIEKSSFNNNKSNSGSLGGDAHAEELRKELLRLTEHLKGEIPRHESMYGCTFRFRGVRYMETLLDQ</sequence>
<dbReference type="eggNOG" id="ENOG502S3C3">
    <property type="taxonomic scope" value="Eukaryota"/>
</dbReference>
<evidence type="ECO:0000313" key="4">
    <source>
        <dbReference type="Proteomes" id="UP000002296"/>
    </source>
</evidence>
<accession>Q4DA60</accession>
<dbReference type="OMA" id="QHYQRGG"/>
<feature type="region of interest" description="Disordered" evidence="2">
    <location>
        <begin position="47"/>
        <end position="69"/>
    </location>
</feature>
<feature type="coiled-coil region" evidence="1">
    <location>
        <begin position="1307"/>
        <end position="1378"/>
    </location>
</feature>
<feature type="coiled-coil region" evidence="1">
    <location>
        <begin position="492"/>
        <end position="526"/>
    </location>
</feature>
<dbReference type="SMR" id="Q4DA60"/>
<evidence type="ECO:0000313" key="3">
    <source>
        <dbReference type="EMBL" id="EAN89416.1"/>
    </source>
</evidence>
<evidence type="ECO:0000256" key="1">
    <source>
        <dbReference type="SAM" id="Coils"/>
    </source>
</evidence>
<evidence type="ECO:0000256" key="2">
    <source>
        <dbReference type="SAM" id="MobiDB-lite"/>
    </source>
</evidence>
<feature type="coiled-coil region" evidence="1">
    <location>
        <begin position="568"/>
        <end position="674"/>
    </location>
</feature>
<dbReference type="RefSeq" id="XP_811267.1">
    <property type="nucleotide sequence ID" value="XM_806174.1"/>
</dbReference>
<keyword evidence="1" id="KW-0175">Coiled coil</keyword>
<feature type="coiled-coil region" evidence="1">
    <location>
        <begin position="118"/>
        <end position="197"/>
    </location>
</feature>
<dbReference type="PaxDb" id="353153-Q4DA60"/>
<dbReference type="GeneID" id="3542207"/>
<protein>
    <submittedName>
        <fullName evidence="3">Uncharacterized protein</fullName>
    </submittedName>
</protein>
<reference evidence="3 4" key="1">
    <citation type="journal article" date="2005" name="Science">
        <title>The genome sequence of Trypanosoma cruzi, etiologic agent of Chagas disease.</title>
        <authorList>
            <person name="El-Sayed N.M."/>
            <person name="Myler P.J."/>
            <person name="Bartholomeu D.C."/>
            <person name="Nilsson D."/>
            <person name="Aggarwal G."/>
            <person name="Tran A.N."/>
            <person name="Ghedin E."/>
            <person name="Worthey E.A."/>
            <person name="Delcher A.L."/>
            <person name="Blandin G."/>
            <person name="Westenberger S.J."/>
            <person name="Caler E."/>
            <person name="Cerqueira G.C."/>
            <person name="Branche C."/>
            <person name="Haas B."/>
            <person name="Anupama A."/>
            <person name="Arner E."/>
            <person name="Aslund L."/>
            <person name="Attipoe P."/>
            <person name="Bontempi E."/>
            <person name="Bringaud F."/>
            <person name="Burton P."/>
            <person name="Cadag E."/>
            <person name="Campbell D.A."/>
            <person name="Carrington M."/>
            <person name="Crabtree J."/>
            <person name="Darban H."/>
            <person name="da Silveira J.F."/>
            <person name="de Jong P."/>
            <person name="Edwards K."/>
            <person name="Englund P.T."/>
            <person name="Fazelina G."/>
            <person name="Feldblyum T."/>
            <person name="Ferella M."/>
            <person name="Frasch A.C."/>
            <person name="Gull K."/>
            <person name="Horn D."/>
            <person name="Hou L."/>
            <person name="Huang Y."/>
            <person name="Kindlund E."/>
            <person name="Klingbeil M."/>
            <person name="Kluge S."/>
            <person name="Koo H."/>
            <person name="Lacerda D."/>
            <person name="Levin M.J."/>
            <person name="Lorenzi H."/>
            <person name="Louie T."/>
            <person name="Machado C.R."/>
            <person name="McCulloch R."/>
            <person name="McKenna A."/>
            <person name="Mizuno Y."/>
            <person name="Mottram J.C."/>
            <person name="Nelson S."/>
            <person name="Ochaya S."/>
            <person name="Osoegawa K."/>
            <person name="Pai G."/>
            <person name="Parsons M."/>
            <person name="Pentony M."/>
            <person name="Pettersson U."/>
            <person name="Pop M."/>
            <person name="Ramirez J.L."/>
            <person name="Rinta J."/>
            <person name="Robertson L."/>
            <person name="Salzberg S.L."/>
            <person name="Sanchez D.O."/>
            <person name="Seyler A."/>
            <person name="Sharma R."/>
            <person name="Shetty J."/>
            <person name="Simpson A.J."/>
            <person name="Sisk E."/>
            <person name="Tammi M.T."/>
            <person name="Tarleton R."/>
            <person name="Teixeira S."/>
            <person name="Van Aken S."/>
            <person name="Vogt C."/>
            <person name="Ward P.N."/>
            <person name="Wickstead B."/>
            <person name="Wortman J."/>
            <person name="White O."/>
            <person name="Fraser C.M."/>
            <person name="Stuart K.D."/>
            <person name="Andersson B."/>
        </authorList>
    </citation>
    <scope>NUCLEOTIDE SEQUENCE [LARGE SCALE GENOMIC DNA]</scope>
    <source>
        <strain evidence="3 4">CL Brener</strain>
    </source>
</reference>
<dbReference type="AlphaFoldDB" id="Q4DA60"/>
<keyword evidence="4" id="KW-1185">Reference proteome</keyword>
<feature type="region of interest" description="Disordered" evidence="2">
    <location>
        <begin position="1386"/>
        <end position="1408"/>
    </location>
</feature>
<dbReference type="KEGG" id="tcr:511131.80"/>
<dbReference type="Proteomes" id="UP000002296">
    <property type="component" value="Unassembled WGS sequence"/>
</dbReference>